<evidence type="ECO:0000313" key="3">
    <source>
        <dbReference type="Proteomes" id="UP000515860"/>
    </source>
</evidence>
<dbReference type="EMBL" id="CP060635">
    <property type="protein sequence ID" value="QNM07456.1"/>
    <property type="molecule type" value="Genomic_DNA"/>
</dbReference>
<dbReference type="InterPro" id="IPR040236">
    <property type="entry name" value="TMEM198"/>
</dbReference>
<proteinExistence type="predicted"/>
<evidence type="ECO:0000313" key="2">
    <source>
        <dbReference type="EMBL" id="QNM07456.1"/>
    </source>
</evidence>
<feature type="transmembrane region" description="Helical" evidence="1">
    <location>
        <begin position="64"/>
        <end position="82"/>
    </location>
</feature>
<feature type="transmembrane region" description="Helical" evidence="1">
    <location>
        <begin position="37"/>
        <end position="58"/>
    </location>
</feature>
<protein>
    <submittedName>
        <fullName evidence="2">DUF4203 domain-containing protein</fullName>
    </submittedName>
</protein>
<dbReference type="GO" id="GO:0005886">
    <property type="term" value="C:plasma membrane"/>
    <property type="evidence" value="ECO:0007669"/>
    <property type="project" value="TreeGrafter"/>
</dbReference>
<feature type="transmembrane region" description="Helical" evidence="1">
    <location>
        <begin position="167"/>
        <end position="186"/>
    </location>
</feature>
<dbReference type="RefSeq" id="WP_118642974.1">
    <property type="nucleotide sequence ID" value="NZ_CP060635.1"/>
</dbReference>
<accession>A0A7G9G9H4</accession>
<gene>
    <name evidence="2" type="ORF">H9Q79_10980</name>
</gene>
<keyword evidence="3" id="KW-1185">Reference proteome</keyword>
<dbReference type="AlphaFoldDB" id="A0A7G9G9H4"/>
<name>A0A7G9G9H4_9FIRM</name>
<dbReference type="Proteomes" id="UP000515860">
    <property type="component" value="Chromosome"/>
</dbReference>
<feature type="transmembrane region" description="Helical" evidence="1">
    <location>
        <begin position="138"/>
        <end position="155"/>
    </location>
</feature>
<keyword evidence="1" id="KW-1133">Transmembrane helix</keyword>
<keyword evidence="1" id="KW-0812">Transmembrane</keyword>
<sequence>MLDVLNDFMTKFGQVAVVFSVAFALLQCFLGYRLLKVWVTVIGFLVGFALGFGISSVLIKGEAYLPAVIGLVAGILLGLIAFKLYLAGVFVFCGFIAFAAVRTIPLPDEQVWNIVLMVLAVAAFVVAGILAVKFSRPCIIAITAVSGAFNAVHSLKTPIPVLGSNYALGLVVTLVIAALGIAVQFATTKEVSRRRR</sequence>
<feature type="transmembrane region" description="Helical" evidence="1">
    <location>
        <begin position="12"/>
        <end position="30"/>
    </location>
</feature>
<feature type="transmembrane region" description="Helical" evidence="1">
    <location>
        <begin position="89"/>
        <end position="105"/>
    </location>
</feature>
<organism evidence="2 3">
    <name type="scientific">Wansuia hejianensis</name>
    <dbReference type="NCBI Taxonomy" id="2763667"/>
    <lineage>
        <taxon>Bacteria</taxon>
        <taxon>Bacillati</taxon>
        <taxon>Bacillota</taxon>
        <taxon>Clostridia</taxon>
        <taxon>Lachnospirales</taxon>
        <taxon>Lachnospiraceae</taxon>
        <taxon>Wansuia</taxon>
    </lineage>
</organism>
<dbReference type="PANTHER" id="PTHR31247">
    <property type="entry name" value="TRANSMEMBRANE PROTEIN 198 FAMILY MEMBER"/>
    <property type="match status" value="1"/>
</dbReference>
<evidence type="ECO:0000256" key="1">
    <source>
        <dbReference type="SAM" id="Phobius"/>
    </source>
</evidence>
<dbReference type="PANTHER" id="PTHR31247:SF5">
    <property type="entry name" value="DUF4203 DOMAIN-CONTAINING PROTEIN"/>
    <property type="match status" value="1"/>
</dbReference>
<reference evidence="2 3" key="1">
    <citation type="submission" date="2020-08" db="EMBL/GenBank/DDBJ databases">
        <authorList>
            <person name="Liu C."/>
            <person name="Sun Q."/>
        </authorList>
    </citation>
    <scope>NUCLEOTIDE SEQUENCE [LARGE SCALE GENOMIC DNA]</scope>
    <source>
        <strain evidence="2 3">NSJ-29</strain>
    </source>
</reference>
<keyword evidence="1" id="KW-0472">Membrane</keyword>
<dbReference type="KEGG" id="whj:H9Q79_10980"/>
<feature type="transmembrane region" description="Helical" evidence="1">
    <location>
        <begin position="111"/>
        <end position="131"/>
    </location>
</feature>